<evidence type="ECO:0000256" key="10">
    <source>
        <dbReference type="HAMAP-Rule" id="MF_00685"/>
    </source>
</evidence>
<dbReference type="InterPro" id="IPR054169">
    <property type="entry name" value="GlgB_N"/>
</dbReference>
<dbReference type="InterPro" id="IPR006407">
    <property type="entry name" value="GlgB"/>
</dbReference>
<evidence type="ECO:0000313" key="13">
    <source>
        <dbReference type="Proteomes" id="UP001250932"/>
    </source>
</evidence>
<evidence type="ECO:0000313" key="12">
    <source>
        <dbReference type="EMBL" id="MDT7041773.1"/>
    </source>
</evidence>
<dbReference type="NCBIfam" id="NF003811">
    <property type="entry name" value="PRK05402.1"/>
    <property type="match status" value="1"/>
</dbReference>
<keyword evidence="7 10" id="KW-0808">Transferase</keyword>
<dbReference type="NCBIfam" id="NF008967">
    <property type="entry name" value="PRK12313.1"/>
    <property type="match status" value="1"/>
</dbReference>
<evidence type="ECO:0000256" key="3">
    <source>
        <dbReference type="ARBA" id="ARBA00004964"/>
    </source>
</evidence>
<dbReference type="Gene3D" id="2.60.40.10">
    <property type="entry name" value="Immunoglobulins"/>
    <property type="match status" value="2"/>
</dbReference>
<dbReference type="SUPFAM" id="SSF51011">
    <property type="entry name" value="Glycosyl hydrolase domain"/>
    <property type="match status" value="1"/>
</dbReference>
<dbReference type="SUPFAM" id="SSF51445">
    <property type="entry name" value="(Trans)glycosidases"/>
    <property type="match status" value="1"/>
</dbReference>
<dbReference type="InterPro" id="IPR006047">
    <property type="entry name" value="GH13_cat_dom"/>
</dbReference>
<dbReference type="CDD" id="cd02855">
    <property type="entry name" value="E_set_GBE_prok_N"/>
    <property type="match status" value="1"/>
</dbReference>
<dbReference type="InterPro" id="IPR004193">
    <property type="entry name" value="Glyco_hydro_13_N"/>
</dbReference>
<evidence type="ECO:0000256" key="4">
    <source>
        <dbReference type="ARBA" id="ARBA00009000"/>
    </source>
</evidence>
<dbReference type="RefSeq" id="WP_313832121.1">
    <property type="nucleotide sequence ID" value="NZ_JAQOUE010000001.1"/>
</dbReference>
<dbReference type="InterPro" id="IPR013783">
    <property type="entry name" value="Ig-like_fold"/>
</dbReference>
<dbReference type="InterPro" id="IPR044143">
    <property type="entry name" value="GlgB_N_E_set_prok"/>
</dbReference>
<name>A0ABU3K5X5_9BACT</name>
<dbReference type="CDD" id="cd11322">
    <property type="entry name" value="AmyAc_Glg_BE"/>
    <property type="match status" value="1"/>
</dbReference>
<dbReference type="Gene3D" id="2.60.40.1180">
    <property type="entry name" value="Golgi alpha-mannosidase II"/>
    <property type="match status" value="1"/>
</dbReference>
<keyword evidence="8 10" id="KW-0320">Glycogen biosynthesis</keyword>
<comment type="subunit">
    <text evidence="10">Monomer.</text>
</comment>
<evidence type="ECO:0000256" key="6">
    <source>
        <dbReference type="ARBA" id="ARBA00022676"/>
    </source>
</evidence>
<proteinExistence type="inferred from homology"/>
<dbReference type="InterPro" id="IPR014756">
    <property type="entry name" value="Ig_E-set"/>
</dbReference>
<dbReference type="PANTHER" id="PTHR43651:SF3">
    <property type="entry name" value="1,4-ALPHA-GLUCAN-BRANCHING ENZYME"/>
    <property type="match status" value="1"/>
</dbReference>
<evidence type="ECO:0000256" key="9">
    <source>
        <dbReference type="ARBA" id="ARBA00023277"/>
    </source>
</evidence>
<comment type="function">
    <text evidence="2 10">Catalyzes the formation of the alpha-1,6-glucosidic linkages in glycogen by scission of a 1,4-alpha-linked oligosaccharide from growing alpha-1,4-glucan chains and the subsequent attachment of the oligosaccharide to the alpha-1,6 position.</text>
</comment>
<keyword evidence="6 10" id="KW-0328">Glycosyltransferase</keyword>
<gene>
    <name evidence="10 12" type="primary">glgB</name>
    <name evidence="12" type="ORF">PPG34_05375</name>
</gene>
<keyword evidence="13" id="KW-1185">Reference proteome</keyword>
<dbReference type="HAMAP" id="MF_00685">
    <property type="entry name" value="GlgB"/>
    <property type="match status" value="1"/>
</dbReference>
<dbReference type="Proteomes" id="UP001250932">
    <property type="component" value="Unassembled WGS sequence"/>
</dbReference>
<keyword evidence="9 10" id="KW-0119">Carbohydrate metabolism</keyword>
<feature type="active site" description="Nucleophile" evidence="10">
    <location>
        <position position="427"/>
    </location>
</feature>
<evidence type="ECO:0000256" key="5">
    <source>
        <dbReference type="ARBA" id="ARBA00022600"/>
    </source>
</evidence>
<evidence type="ECO:0000256" key="1">
    <source>
        <dbReference type="ARBA" id="ARBA00000826"/>
    </source>
</evidence>
<dbReference type="Pfam" id="PF00128">
    <property type="entry name" value="Alpha-amylase"/>
    <property type="match status" value="1"/>
</dbReference>
<dbReference type="NCBIfam" id="TIGR01515">
    <property type="entry name" value="branching_enzym"/>
    <property type="match status" value="1"/>
</dbReference>
<accession>A0ABU3K5X5</accession>
<evidence type="ECO:0000256" key="2">
    <source>
        <dbReference type="ARBA" id="ARBA00002953"/>
    </source>
</evidence>
<dbReference type="InterPro" id="IPR006048">
    <property type="entry name" value="A-amylase/branching_C"/>
</dbReference>
<evidence type="ECO:0000256" key="8">
    <source>
        <dbReference type="ARBA" id="ARBA00023056"/>
    </source>
</evidence>
<dbReference type="Gene3D" id="3.20.20.80">
    <property type="entry name" value="Glycosidases"/>
    <property type="match status" value="1"/>
</dbReference>
<dbReference type="Pfam" id="PF02806">
    <property type="entry name" value="Alpha-amylase_C"/>
    <property type="match status" value="1"/>
</dbReference>
<protein>
    <recommendedName>
        <fullName evidence="10">1,4-alpha-glucan branching enzyme GlgB</fullName>
        <ecNumber evidence="10">2.4.1.18</ecNumber>
    </recommendedName>
    <alternativeName>
        <fullName evidence="10">1,4-alpha-D-glucan:1,4-alpha-D-glucan 6-glucosyl-transferase</fullName>
    </alternativeName>
    <alternativeName>
        <fullName evidence="10">Alpha-(1-&gt;4)-glucan branching enzyme</fullName>
    </alternativeName>
    <alternativeName>
        <fullName evidence="10">Glycogen branching enzyme</fullName>
        <shortName evidence="10">BE</shortName>
    </alternativeName>
</protein>
<dbReference type="GO" id="GO:0003844">
    <property type="term" value="F:1,4-alpha-glucan branching enzyme activity"/>
    <property type="evidence" value="ECO:0007669"/>
    <property type="project" value="UniProtKB-EC"/>
</dbReference>
<comment type="pathway">
    <text evidence="3 10">Glycan biosynthesis; glycogen biosynthesis.</text>
</comment>
<dbReference type="EMBL" id="JAQOUE010000001">
    <property type="protein sequence ID" value="MDT7041773.1"/>
    <property type="molecule type" value="Genomic_DNA"/>
</dbReference>
<dbReference type="PIRSF" id="PIRSF000463">
    <property type="entry name" value="GlgB"/>
    <property type="match status" value="1"/>
</dbReference>
<organism evidence="12 13">
    <name type="scientific">Candidatus Nitronereus thalassa</name>
    <dbReference type="NCBI Taxonomy" id="3020898"/>
    <lineage>
        <taxon>Bacteria</taxon>
        <taxon>Pseudomonadati</taxon>
        <taxon>Nitrospirota</taxon>
        <taxon>Nitrospiria</taxon>
        <taxon>Nitrospirales</taxon>
        <taxon>Nitrospiraceae</taxon>
        <taxon>Candidatus Nitronereus</taxon>
    </lineage>
</organism>
<reference evidence="12 13" key="1">
    <citation type="journal article" date="2023" name="ISME J.">
        <title>Cultivation and genomic characterization of novel and ubiquitous marine nitrite-oxidizing bacteria from the Nitrospirales.</title>
        <authorList>
            <person name="Mueller A.J."/>
            <person name="Daebeler A."/>
            <person name="Herbold C.W."/>
            <person name="Kirkegaard R.H."/>
            <person name="Daims H."/>
        </authorList>
    </citation>
    <scope>NUCLEOTIDE SEQUENCE [LARGE SCALE GENOMIC DNA]</scope>
    <source>
        <strain evidence="12 13">EB</strain>
    </source>
</reference>
<dbReference type="Pfam" id="PF02922">
    <property type="entry name" value="CBM_48"/>
    <property type="match status" value="1"/>
</dbReference>
<comment type="similarity">
    <text evidence="4 10">Belongs to the glycosyl hydrolase 13 family. GlgB subfamily.</text>
</comment>
<feature type="domain" description="Glycosyl hydrolase family 13 catalytic" evidence="11">
    <location>
        <begin position="268"/>
        <end position="630"/>
    </location>
</feature>
<dbReference type="InterPro" id="IPR013780">
    <property type="entry name" value="Glyco_hydro_b"/>
</dbReference>
<comment type="catalytic activity">
    <reaction evidence="1 10">
        <text>Transfers a segment of a (1-&gt;4)-alpha-D-glucan chain to a primary hydroxy group in a similar glucan chain.</text>
        <dbReference type="EC" id="2.4.1.18"/>
    </reaction>
</comment>
<dbReference type="SUPFAM" id="SSF81296">
    <property type="entry name" value="E set domains"/>
    <property type="match status" value="2"/>
</dbReference>
<dbReference type="InterPro" id="IPR017853">
    <property type="entry name" value="GH"/>
</dbReference>
<dbReference type="InterPro" id="IPR037439">
    <property type="entry name" value="Branching_enzy"/>
</dbReference>
<dbReference type="Pfam" id="PF22019">
    <property type="entry name" value="GlgB_N"/>
    <property type="match status" value="1"/>
</dbReference>
<dbReference type="PANTHER" id="PTHR43651">
    <property type="entry name" value="1,4-ALPHA-GLUCAN-BRANCHING ENZYME"/>
    <property type="match status" value="1"/>
</dbReference>
<comment type="caution">
    <text evidence="12">The sequence shown here is derived from an EMBL/GenBank/DDBJ whole genome shotgun (WGS) entry which is preliminary data.</text>
</comment>
<evidence type="ECO:0000259" key="11">
    <source>
        <dbReference type="SMART" id="SM00642"/>
    </source>
</evidence>
<sequence>MKNQSSASIAESTKSVYPEVFDKVARAEWWNPFEVLGPQEERRKGQAAFVVRTYLPDAASVVVVPADTTQEPIPMQAIEPPGFFEAQVPKRLAPEAYCLRVTHSNGGVSESHDPYAFTPFLSEFDLHLFGEGKLYQAYEKLGAHPCKHQGVNGVNFAVWAPNAMRVSVVGDFNGWDGRRHPMRSRGGTGIWELFIPDLAEWEKYKYEIRPKDSEVPLLKADPYATQAELRPNTASVVRNVSGYQWKDSDWLQARQSHDVLTKPISIYELHLGSWRRVPEEGGRWLTYRELAEQLIPYVKEMGFTHIELMPVVEHPFDGSWGYQSTGYFAPTRRFGTAEDFMAFVDACHQANIGVIMDWAPAHFPDDPHGLAWFDGTHLFDHSDPRMGYHPEWKSRIFNYGRVEVRNFLINSALMWFDRYHIDGLRVDAVASMLYLDYARKHGEWVPNRFGGNENLEAVEFLKELNVMVHQEHPGTMMIAEESTAWGGVSRPTYVGGLGFTFKWNMGWMHDTLNYFSEDPVHRRYHHHNVTFGLVYAFTENFVLVLSHDEVVHGKKSLLDKMPGDPWQRFANLRSLYGHMWAHPGKKMLFMGGEIGQWWEWNHEDSLQWHLLDYEPHQGLQKYVADLNRLYVNEPALHQVDFDWTGFQWIDLHDSDQSTLSYIRRAKDQTDQIVCVFNFTPVPREGYRLGVPMGGYYQELLNSDAEIYGGSNLGNGGGVNAEETPWHGQSHSIVITLPPLSALFFKPRP</sequence>
<evidence type="ECO:0000256" key="7">
    <source>
        <dbReference type="ARBA" id="ARBA00022679"/>
    </source>
</evidence>
<dbReference type="SMART" id="SM00642">
    <property type="entry name" value="Aamy"/>
    <property type="match status" value="1"/>
</dbReference>
<dbReference type="EC" id="2.4.1.18" evidence="10"/>
<keyword evidence="5 10" id="KW-0321">Glycogen metabolism</keyword>
<feature type="active site" description="Proton donor" evidence="10">
    <location>
        <position position="480"/>
    </location>
</feature>